<dbReference type="Proteomes" id="UP001163223">
    <property type="component" value="Chromosome"/>
</dbReference>
<proteinExistence type="predicted"/>
<protein>
    <submittedName>
        <fullName evidence="1">Uncharacterized protein</fullName>
    </submittedName>
</protein>
<evidence type="ECO:0000313" key="1">
    <source>
        <dbReference type="EMBL" id="WAJ28249.1"/>
    </source>
</evidence>
<keyword evidence="2" id="KW-1185">Reference proteome</keyword>
<reference evidence="1" key="1">
    <citation type="submission" date="2022-11" db="EMBL/GenBank/DDBJ databases">
        <title>beta-Carotene-producing bacterium, Jeongeuplla avenae sp. nov., alleviates the salt stress of Arabidopsis seedlings.</title>
        <authorList>
            <person name="Jiang L."/>
            <person name="Lee J."/>
        </authorList>
    </citation>
    <scope>NUCLEOTIDE SEQUENCE</scope>
    <source>
        <strain evidence="1">DY_R2A_6</strain>
    </source>
</reference>
<gene>
    <name evidence="1" type="ORF">OXU80_26090</name>
</gene>
<accession>A0ACD4NND7</accession>
<organism evidence="1 2">
    <name type="scientific">Antarcticirhabdus aurantiaca</name>
    <dbReference type="NCBI Taxonomy" id="2606717"/>
    <lineage>
        <taxon>Bacteria</taxon>
        <taxon>Pseudomonadati</taxon>
        <taxon>Pseudomonadota</taxon>
        <taxon>Alphaproteobacteria</taxon>
        <taxon>Hyphomicrobiales</taxon>
        <taxon>Aurantimonadaceae</taxon>
        <taxon>Antarcticirhabdus</taxon>
    </lineage>
</organism>
<sequence length="69" mass="7647">MTDDPAWPPVLHLKLSDGTLCEIVELFDLDGDETDDPEMAFSVVARHPDGTWLAHAVEPVTWDEDSALN</sequence>
<name>A0ACD4NND7_9HYPH</name>
<evidence type="ECO:0000313" key="2">
    <source>
        <dbReference type="Proteomes" id="UP001163223"/>
    </source>
</evidence>
<dbReference type="EMBL" id="CP113520">
    <property type="protein sequence ID" value="WAJ28249.1"/>
    <property type="molecule type" value="Genomic_DNA"/>
</dbReference>